<evidence type="ECO:0000313" key="3">
    <source>
        <dbReference type="EMBL" id="MXV49484.1"/>
    </source>
</evidence>
<dbReference type="GO" id="GO:0005975">
    <property type="term" value="P:carbohydrate metabolic process"/>
    <property type="evidence" value="ECO:0007669"/>
    <property type="project" value="InterPro"/>
</dbReference>
<dbReference type="InterPro" id="IPR010905">
    <property type="entry name" value="Glyco_hydro_88"/>
</dbReference>
<name>A0A7K1Y4J6_9SPHI</name>
<dbReference type="EMBL" id="WVHT01000001">
    <property type="protein sequence ID" value="MXV49484.1"/>
    <property type="molecule type" value="Genomic_DNA"/>
</dbReference>
<dbReference type="GO" id="GO:0016787">
    <property type="term" value="F:hydrolase activity"/>
    <property type="evidence" value="ECO:0007669"/>
    <property type="project" value="UniProtKB-KW"/>
</dbReference>
<dbReference type="PANTHER" id="PTHR33886">
    <property type="entry name" value="UNSATURATED RHAMNOGALACTURONAN HYDROLASE (EUROFUNG)"/>
    <property type="match status" value="1"/>
</dbReference>
<feature type="chain" id="PRO_5029763809" evidence="2">
    <location>
        <begin position="26"/>
        <end position="638"/>
    </location>
</feature>
<dbReference type="InterPro" id="IPR012341">
    <property type="entry name" value="6hp_glycosidase-like_sf"/>
</dbReference>
<dbReference type="Gene3D" id="1.50.10.10">
    <property type="match status" value="1"/>
</dbReference>
<dbReference type="AlphaFoldDB" id="A0A7K1Y4J6"/>
<dbReference type="InterPro" id="IPR052043">
    <property type="entry name" value="PolySaccharide_Degr_Enz"/>
</dbReference>
<gene>
    <name evidence="3" type="ORF">GS399_00750</name>
</gene>
<dbReference type="PANTHER" id="PTHR33886:SF8">
    <property type="entry name" value="UNSATURATED RHAMNOGALACTURONAN HYDROLASE (EUROFUNG)"/>
    <property type="match status" value="1"/>
</dbReference>
<dbReference type="Gene3D" id="3.40.50.880">
    <property type="match status" value="1"/>
</dbReference>
<comment type="caution">
    <text evidence="3">The sequence shown here is derived from an EMBL/GenBank/DDBJ whole genome shotgun (WGS) entry which is preliminary data.</text>
</comment>
<dbReference type="InterPro" id="IPR008928">
    <property type="entry name" value="6-hairpin_glycosidase_sf"/>
</dbReference>
<evidence type="ECO:0000313" key="4">
    <source>
        <dbReference type="Proteomes" id="UP000466586"/>
    </source>
</evidence>
<organism evidence="3 4">
    <name type="scientific">Hufsiella arboris</name>
    <dbReference type="NCBI Taxonomy" id="2695275"/>
    <lineage>
        <taxon>Bacteria</taxon>
        <taxon>Pseudomonadati</taxon>
        <taxon>Bacteroidota</taxon>
        <taxon>Sphingobacteriia</taxon>
        <taxon>Sphingobacteriales</taxon>
        <taxon>Sphingobacteriaceae</taxon>
        <taxon>Hufsiella</taxon>
    </lineage>
</organism>
<evidence type="ECO:0000256" key="1">
    <source>
        <dbReference type="ARBA" id="ARBA00022801"/>
    </source>
</evidence>
<accession>A0A7K1Y4J6</accession>
<evidence type="ECO:0000256" key="2">
    <source>
        <dbReference type="SAM" id="SignalP"/>
    </source>
</evidence>
<dbReference type="SUPFAM" id="SSF52317">
    <property type="entry name" value="Class I glutamine amidotransferase-like"/>
    <property type="match status" value="1"/>
</dbReference>
<dbReference type="Pfam" id="PF07470">
    <property type="entry name" value="Glyco_hydro_88"/>
    <property type="match status" value="1"/>
</dbReference>
<dbReference type="RefSeq" id="WP_160842596.1">
    <property type="nucleotide sequence ID" value="NZ_WVHT01000001.1"/>
</dbReference>
<protein>
    <submittedName>
        <fullName evidence="3">Glycoside hydrolase family 88 protein</fullName>
    </submittedName>
</protein>
<proteinExistence type="predicted"/>
<dbReference type="InterPro" id="IPR029062">
    <property type="entry name" value="Class_I_gatase-like"/>
</dbReference>
<dbReference type="SUPFAM" id="SSF48208">
    <property type="entry name" value="Six-hairpin glycosidases"/>
    <property type="match status" value="1"/>
</dbReference>
<sequence>MKFHLFRKRTQLTLALSAMISGAFAQPLSEKLATTVMRVWPDSASMPAKWSYDHGVMLEGVDAVWKNTADGKYFAYMQKSMDAYVGADGSIRSYKAEDYNIDNVKNGRTLLTLYKVTGQKKYFNAATLLWNQLKKQPRTNEGGFWHKKIYPNQMWLDGLYMGEPFYAEYAAYIHEDKAFDDIANQFIWMEKHSRDPKTGLLYHGWDELKEQQWANKTTGMSPNFWGRAMGWYGMAIVDVLDYFPADHPKRAELLAILNRFAAAVKTVQDTKSGLWYDLLNMPNLKGNYHEASASAMFVYALAKGVRNGYLPASYLSVANKGFNGIKKEFIKTDASGQTDFEGTVSVSGLGGKPYRDGSVAYYLKEKVVSNDGKGLGAAIVAAAEMELAAAPKPGAGKTVLLDNYFNNEFYKEPLTGNTEPFHYLWHERDNNGFQLLGSFFTRIGAKLETLKGAPTAATLKNASIYIIVDPDSKKETENPNYVQPENIKPIADWVKNGGVLLLMGNDSLNCELPHFNKLAETFGIHFDQTKITNHVVGNDFAAGTIDIAPGNDIFKETRKVYLKDIAALELKKPAKPMLTSKGNVIVASAKYGKGTVLAVGDPWLYNEYTDGRRDHDYDNSKAAKEITLWLVKQVPLKK</sequence>
<keyword evidence="2" id="KW-0732">Signal</keyword>
<keyword evidence="1 3" id="KW-0378">Hydrolase</keyword>
<feature type="signal peptide" evidence="2">
    <location>
        <begin position="1"/>
        <end position="25"/>
    </location>
</feature>
<keyword evidence="4" id="KW-1185">Reference proteome</keyword>
<dbReference type="Proteomes" id="UP000466586">
    <property type="component" value="Unassembled WGS sequence"/>
</dbReference>
<reference evidence="3 4" key="1">
    <citation type="submission" date="2019-11" db="EMBL/GenBank/DDBJ databases">
        <title>Pedobacter sp. HMF7647 Genome sequencing and assembly.</title>
        <authorList>
            <person name="Kang H."/>
            <person name="Kim H."/>
            <person name="Joh K."/>
        </authorList>
    </citation>
    <scope>NUCLEOTIDE SEQUENCE [LARGE SCALE GENOMIC DNA]</scope>
    <source>
        <strain evidence="3 4">HMF7647</strain>
    </source>
</reference>